<keyword evidence="9" id="KW-0325">Glycoprotein</keyword>
<keyword evidence="13" id="KW-1185">Reference proteome</keyword>
<evidence type="ECO:0000256" key="7">
    <source>
        <dbReference type="ARBA" id="ARBA00023121"/>
    </source>
</evidence>
<dbReference type="PANTHER" id="PTHR10612">
    <property type="entry name" value="APOLIPOPROTEIN D"/>
    <property type="match status" value="1"/>
</dbReference>
<dbReference type="GO" id="GO:0000302">
    <property type="term" value="P:response to reactive oxygen species"/>
    <property type="evidence" value="ECO:0007669"/>
    <property type="project" value="TreeGrafter"/>
</dbReference>
<evidence type="ECO:0000256" key="10">
    <source>
        <dbReference type="PIRNR" id="PIRNR036893"/>
    </source>
</evidence>
<dbReference type="InterPro" id="IPR000566">
    <property type="entry name" value="Lipocln_cytosolic_FA-bd_dom"/>
</dbReference>
<protein>
    <recommendedName>
        <fullName evidence="3">Apolipoprotein D</fullName>
    </recommendedName>
</protein>
<proteinExistence type="inferred from homology"/>
<dbReference type="EMBL" id="CAJVCH010550475">
    <property type="protein sequence ID" value="CAG7829193.1"/>
    <property type="molecule type" value="Genomic_DNA"/>
</dbReference>
<keyword evidence="8" id="KW-1015">Disulfide bond</keyword>
<dbReference type="PIRSF" id="PIRSF036893">
    <property type="entry name" value="Lipocalin_ApoD"/>
    <property type="match status" value="1"/>
</dbReference>
<evidence type="ECO:0000256" key="6">
    <source>
        <dbReference type="ARBA" id="ARBA00022729"/>
    </source>
</evidence>
<dbReference type="GO" id="GO:0006629">
    <property type="term" value="P:lipid metabolic process"/>
    <property type="evidence" value="ECO:0007669"/>
    <property type="project" value="TreeGrafter"/>
</dbReference>
<dbReference type="FunFam" id="2.40.128.20:FF:000003">
    <property type="entry name" value="Apolipoprotein D"/>
    <property type="match status" value="1"/>
</dbReference>
<dbReference type="Proteomes" id="UP000708208">
    <property type="component" value="Unassembled WGS sequence"/>
</dbReference>
<dbReference type="AlphaFoldDB" id="A0A8J2LD08"/>
<keyword evidence="7" id="KW-0446">Lipid-binding</keyword>
<keyword evidence="6 10" id="KW-0732">Signal</keyword>
<dbReference type="CDD" id="cd19437">
    <property type="entry name" value="lipocalin_apoD-like"/>
    <property type="match status" value="1"/>
</dbReference>
<sequence length="195" mass="21358">MALIHLVILAIAICGTSAQIQFPGSCPNQTVVDPFNATAYLGKWYEIEAYFQVFSSGAMCTVAQYSLRSDGLVQVFNTNINEATGNLVSITGSARLTEGTAAKLAVSFPVAPGEAPYWVLETDYTNYSVVFACRDYGTVHFITTWYLSRSRNPSQQARDDVRSIFLNRGIDVTKLQTTNQTGCPPDTNPPPTHLF</sequence>
<evidence type="ECO:0000259" key="11">
    <source>
        <dbReference type="Pfam" id="PF08212"/>
    </source>
</evidence>
<dbReference type="Pfam" id="PF08212">
    <property type="entry name" value="Lipocalin_2"/>
    <property type="match status" value="1"/>
</dbReference>
<feature type="chain" id="PRO_5045016747" description="Apolipoprotein D" evidence="10">
    <location>
        <begin position="19"/>
        <end position="195"/>
    </location>
</feature>
<evidence type="ECO:0000313" key="13">
    <source>
        <dbReference type="Proteomes" id="UP000708208"/>
    </source>
</evidence>
<dbReference type="OrthoDB" id="565904at2759"/>
<comment type="similarity">
    <text evidence="2 10">Belongs to the calycin superfamily. Lipocalin family.</text>
</comment>
<evidence type="ECO:0000256" key="4">
    <source>
        <dbReference type="ARBA" id="ARBA00022448"/>
    </source>
</evidence>
<evidence type="ECO:0000256" key="3">
    <source>
        <dbReference type="ARBA" id="ARBA00019890"/>
    </source>
</evidence>
<accession>A0A8J2LD08</accession>
<feature type="domain" description="Lipocalin/cytosolic fatty-acid binding" evidence="11">
    <location>
        <begin position="37"/>
        <end position="180"/>
    </location>
</feature>
<feature type="signal peptide" evidence="10">
    <location>
        <begin position="1"/>
        <end position="18"/>
    </location>
</feature>
<keyword evidence="5" id="KW-0964">Secreted</keyword>
<comment type="subcellular location">
    <subcellularLocation>
        <location evidence="1">Secreted</location>
    </subcellularLocation>
</comment>
<dbReference type="PANTHER" id="PTHR10612:SF34">
    <property type="entry name" value="APOLIPOPROTEIN D"/>
    <property type="match status" value="1"/>
</dbReference>
<dbReference type="InterPro" id="IPR022271">
    <property type="entry name" value="Lipocalin_ApoD"/>
</dbReference>
<evidence type="ECO:0000256" key="8">
    <source>
        <dbReference type="ARBA" id="ARBA00023157"/>
    </source>
</evidence>
<name>A0A8J2LD08_9HEXA</name>
<comment type="caution">
    <text evidence="12">The sequence shown here is derived from an EMBL/GenBank/DDBJ whole genome shotgun (WGS) entry which is preliminary data.</text>
</comment>
<evidence type="ECO:0000256" key="9">
    <source>
        <dbReference type="ARBA" id="ARBA00023180"/>
    </source>
</evidence>
<evidence type="ECO:0000313" key="12">
    <source>
        <dbReference type="EMBL" id="CAG7829193.1"/>
    </source>
</evidence>
<evidence type="ECO:0000256" key="2">
    <source>
        <dbReference type="ARBA" id="ARBA00006889"/>
    </source>
</evidence>
<reference evidence="12" key="1">
    <citation type="submission" date="2021-06" db="EMBL/GenBank/DDBJ databases">
        <authorList>
            <person name="Hodson N. C."/>
            <person name="Mongue J. A."/>
            <person name="Jaron S. K."/>
        </authorList>
    </citation>
    <scope>NUCLEOTIDE SEQUENCE</scope>
</reference>
<organism evidence="12 13">
    <name type="scientific">Allacma fusca</name>
    <dbReference type="NCBI Taxonomy" id="39272"/>
    <lineage>
        <taxon>Eukaryota</taxon>
        <taxon>Metazoa</taxon>
        <taxon>Ecdysozoa</taxon>
        <taxon>Arthropoda</taxon>
        <taxon>Hexapoda</taxon>
        <taxon>Collembola</taxon>
        <taxon>Symphypleona</taxon>
        <taxon>Sminthuridae</taxon>
        <taxon>Allacma</taxon>
    </lineage>
</organism>
<evidence type="ECO:0000256" key="1">
    <source>
        <dbReference type="ARBA" id="ARBA00004613"/>
    </source>
</evidence>
<dbReference type="GO" id="GO:0008289">
    <property type="term" value="F:lipid binding"/>
    <property type="evidence" value="ECO:0007669"/>
    <property type="project" value="UniProtKB-KW"/>
</dbReference>
<keyword evidence="4" id="KW-0813">Transport</keyword>
<evidence type="ECO:0000256" key="5">
    <source>
        <dbReference type="ARBA" id="ARBA00022525"/>
    </source>
</evidence>
<gene>
    <name evidence="12" type="ORF">AFUS01_LOCUS39068</name>
</gene>
<dbReference type="GO" id="GO:0005576">
    <property type="term" value="C:extracellular region"/>
    <property type="evidence" value="ECO:0007669"/>
    <property type="project" value="UniProtKB-SubCell"/>
</dbReference>
<dbReference type="GO" id="GO:0005737">
    <property type="term" value="C:cytoplasm"/>
    <property type="evidence" value="ECO:0007669"/>
    <property type="project" value="TreeGrafter"/>
</dbReference>